<evidence type="ECO:0000256" key="4">
    <source>
        <dbReference type="PROSITE-ProRule" id="PRU10137"/>
    </source>
</evidence>
<dbReference type="CDD" id="cd00338">
    <property type="entry name" value="Ser_Recombinase"/>
    <property type="match status" value="1"/>
</dbReference>
<dbReference type="Pfam" id="PF13408">
    <property type="entry name" value="Zn_ribbon_recom"/>
    <property type="match status" value="1"/>
</dbReference>
<dbReference type="Gene3D" id="3.30.300.30">
    <property type="match status" value="1"/>
</dbReference>
<sequence>MGKTLMSAVAVARGTSTAALRAVDYLRVSTQEQKRGYGIAYTGKKTRRHIDKKGWAYVKTYADEGYSGSLDHTQRPDLRELMQDAQQTPRPFDVVTVAEERAIGRRDRAFWPWVWKLEDLGIYVAVVRGDYDNTTEHGRSKMRKEADRAEDERITIRDRTQGGVQEKAEFGGHPGGVAPYGYRIKYKGVKGESVLELDQGEEDRAYEVLHRAWELIVIGLKSPYEVEDIFNTDGVPGPNGDHWPRGSLRKILTGRAVQKSNRIFRDPEGSKTRLGDDGFPLFGDTVPIELEPVFTPPELERLNKALERTARGPRTDHEEVHPLSKHVFGQCGRHYTGTRTSGRAAKPVYRCSGSVRKAGRQKCTCSQIDAALLETWVWSEICRMLEDPERLRRMAEDWNEMACANTMDYEKHIEKLNTQIEELDATIDVAMSAASRQAVRNNLRGREAGDYVDAAVHSLNEDREKQVKLRDEALAWQKASEETVERAIGLEKLARMARLHMYTMDTAQQAEVVHLLDLKVTILGEIPRRTRSDDQISAWFNERDRVVPALTDDAWKLVESILAATPGRKPKAPRALLGAMLDKARTGCAWNKLPYGNVASVWSRWLRNGLWERLLTALESVPGTPAYQDVLLPELRVEGCVDPRLMVGEDKKPEDPDPFKASDYKISPFELESALLEHEAVAEAAVVPSPDPVRLAVPKAYVVLAGGWEPGADTAKALFAHSRETLAPYKRVRVIEFANLPKTISGKIRRVELRAHAAGQPGQEYREER</sequence>
<dbReference type="Gene3D" id="3.90.1750.20">
    <property type="entry name" value="Putative Large Serine Recombinase, Chain B, Domain 2"/>
    <property type="match status" value="1"/>
</dbReference>
<dbReference type="PROSITE" id="PS00397">
    <property type="entry name" value="RECOMBINASES_1"/>
    <property type="match status" value="1"/>
</dbReference>
<proteinExistence type="predicted"/>
<keyword evidence="3" id="KW-0233">DNA recombination</keyword>
<dbReference type="PANTHER" id="PTHR30461">
    <property type="entry name" value="DNA-INVERTASE FROM LAMBDOID PROPHAGE"/>
    <property type="match status" value="1"/>
</dbReference>
<dbReference type="Proteomes" id="UP001595997">
    <property type="component" value="Unassembled WGS sequence"/>
</dbReference>
<keyword evidence="8" id="KW-1185">Reference proteome</keyword>
<dbReference type="InterPro" id="IPR025161">
    <property type="entry name" value="IS402-like_dom"/>
</dbReference>
<evidence type="ECO:0000256" key="3">
    <source>
        <dbReference type="ARBA" id="ARBA00023172"/>
    </source>
</evidence>
<dbReference type="Pfam" id="PF00239">
    <property type="entry name" value="Resolvase"/>
    <property type="match status" value="1"/>
</dbReference>
<dbReference type="Gene3D" id="3.40.50.1390">
    <property type="entry name" value="Resolvase, N-terminal catalytic domain"/>
    <property type="match status" value="1"/>
</dbReference>
<reference evidence="8" key="1">
    <citation type="journal article" date="2019" name="Int. J. Syst. Evol. Microbiol.">
        <title>The Global Catalogue of Microorganisms (GCM) 10K type strain sequencing project: providing services to taxonomists for standard genome sequencing and annotation.</title>
        <authorList>
            <consortium name="The Broad Institute Genomics Platform"/>
            <consortium name="The Broad Institute Genome Sequencing Center for Infectious Disease"/>
            <person name="Wu L."/>
            <person name="Ma J."/>
        </authorList>
    </citation>
    <scope>NUCLEOTIDE SEQUENCE [LARGE SCALE GENOMIC DNA]</scope>
    <source>
        <strain evidence="8">CGMCC 4.7357</strain>
    </source>
</reference>
<organism evidence="7 8">
    <name type="scientific">Streptomyces ovatisporus</name>
    <dbReference type="NCBI Taxonomy" id="1128682"/>
    <lineage>
        <taxon>Bacteria</taxon>
        <taxon>Bacillati</taxon>
        <taxon>Actinomycetota</taxon>
        <taxon>Actinomycetes</taxon>
        <taxon>Kitasatosporales</taxon>
        <taxon>Streptomycetaceae</taxon>
        <taxon>Streptomyces</taxon>
    </lineage>
</organism>
<keyword evidence="5" id="KW-0175">Coiled coil</keyword>
<evidence type="ECO:0000256" key="5">
    <source>
        <dbReference type="SAM" id="Coils"/>
    </source>
</evidence>
<dbReference type="InterPro" id="IPR006119">
    <property type="entry name" value="Resolv_N"/>
</dbReference>
<evidence type="ECO:0000256" key="1">
    <source>
        <dbReference type="ARBA" id="ARBA00022908"/>
    </source>
</evidence>
<feature type="coiled-coil region" evidence="5">
    <location>
        <begin position="406"/>
        <end position="433"/>
    </location>
</feature>
<dbReference type="InterPro" id="IPR025110">
    <property type="entry name" value="AMP-bd_C"/>
</dbReference>
<accession>A0ABV9AAI9</accession>
<feature type="active site" description="O-(5'-phospho-DNA)-serine intermediate" evidence="4">
    <location>
        <position position="29"/>
    </location>
</feature>
<dbReference type="InterPro" id="IPR025827">
    <property type="entry name" value="Zn_ribbon_recom_dom"/>
</dbReference>
<keyword evidence="2" id="KW-0238">DNA-binding</keyword>
<dbReference type="PROSITE" id="PS51736">
    <property type="entry name" value="RECOMBINASES_3"/>
    <property type="match status" value="1"/>
</dbReference>
<dbReference type="PANTHER" id="PTHR30461:SF2">
    <property type="entry name" value="SERINE RECOMBINASE PINE-RELATED"/>
    <property type="match status" value="1"/>
</dbReference>
<protein>
    <submittedName>
        <fullName evidence="7">Recombinase family protein</fullName>
    </submittedName>
</protein>
<keyword evidence="1" id="KW-0229">DNA integration</keyword>
<comment type="caution">
    <text evidence="7">The sequence shown here is derived from an EMBL/GenBank/DDBJ whole genome shotgun (WGS) entry which is preliminary data.</text>
</comment>
<evidence type="ECO:0000313" key="8">
    <source>
        <dbReference type="Proteomes" id="UP001595997"/>
    </source>
</evidence>
<dbReference type="SMART" id="SM00857">
    <property type="entry name" value="Resolvase"/>
    <property type="match status" value="1"/>
</dbReference>
<evidence type="ECO:0000259" key="6">
    <source>
        <dbReference type="PROSITE" id="PS51736"/>
    </source>
</evidence>
<evidence type="ECO:0000256" key="2">
    <source>
        <dbReference type="ARBA" id="ARBA00023125"/>
    </source>
</evidence>
<dbReference type="SUPFAM" id="SSF56801">
    <property type="entry name" value="Acetyl-CoA synthetase-like"/>
    <property type="match status" value="1"/>
</dbReference>
<evidence type="ECO:0000313" key="7">
    <source>
        <dbReference type="EMBL" id="MFC4496317.1"/>
    </source>
</evidence>
<dbReference type="InterPro" id="IPR036162">
    <property type="entry name" value="Resolvase-like_N_sf"/>
</dbReference>
<name>A0ABV9AAI9_9ACTN</name>
<dbReference type="InterPro" id="IPR050639">
    <property type="entry name" value="SSR_resolvase"/>
</dbReference>
<dbReference type="InterPro" id="IPR038109">
    <property type="entry name" value="DNA_bind_recomb_sf"/>
</dbReference>
<dbReference type="RefSeq" id="WP_386450222.1">
    <property type="nucleotide sequence ID" value="NZ_JBHSFH010000010.1"/>
</dbReference>
<dbReference type="Pfam" id="PF13340">
    <property type="entry name" value="DUF4096"/>
    <property type="match status" value="1"/>
</dbReference>
<dbReference type="EMBL" id="JBHSFH010000010">
    <property type="protein sequence ID" value="MFC4496317.1"/>
    <property type="molecule type" value="Genomic_DNA"/>
</dbReference>
<dbReference type="Pfam" id="PF13193">
    <property type="entry name" value="AMP-binding_C"/>
    <property type="match status" value="1"/>
</dbReference>
<dbReference type="SUPFAM" id="SSF53041">
    <property type="entry name" value="Resolvase-like"/>
    <property type="match status" value="1"/>
</dbReference>
<feature type="domain" description="Resolvase/invertase-type recombinase catalytic" evidence="6">
    <location>
        <begin position="21"/>
        <end position="171"/>
    </location>
</feature>
<dbReference type="InterPro" id="IPR045851">
    <property type="entry name" value="AMP-bd_C_sf"/>
</dbReference>
<dbReference type="InterPro" id="IPR006118">
    <property type="entry name" value="Recombinase_CS"/>
</dbReference>
<gene>
    <name evidence="7" type="ORF">ACFPA8_19500</name>
</gene>